<comment type="caution">
    <text evidence="1">The sequence shown here is derived from an EMBL/GenBank/DDBJ whole genome shotgun (WGS) entry which is preliminary data.</text>
</comment>
<evidence type="ECO:0000313" key="1">
    <source>
        <dbReference type="EMBL" id="MQL79001.1"/>
    </source>
</evidence>
<evidence type="ECO:0000313" key="2">
    <source>
        <dbReference type="Proteomes" id="UP000652761"/>
    </source>
</evidence>
<dbReference type="OrthoDB" id="10051137at2759"/>
<gene>
    <name evidence="1" type="ORF">Taro_011429</name>
</gene>
<sequence length="109" mass="12360">MYGPDVFDIVAKQYGPIYSWVSSVRTETICRCAARRRRIFASRRRCLSAACCLQAFSLFHRHLLMTSWAVVCDVWYLEPQFLKPGESPIEFADRGGPRPTVAVLGAQTC</sequence>
<accession>A0A843U651</accession>
<name>A0A843U651_COLES</name>
<protein>
    <submittedName>
        <fullName evidence="1">Uncharacterized protein</fullName>
    </submittedName>
</protein>
<dbReference type="EMBL" id="NMUH01000427">
    <property type="protein sequence ID" value="MQL79001.1"/>
    <property type="molecule type" value="Genomic_DNA"/>
</dbReference>
<dbReference type="AlphaFoldDB" id="A0A843U651"/>
<reference evidence="1" key="1">
    <citation type="submission" date="2017-07" db="EMBL/GenBank/DDBJ databases">
        <title>Taro Niue Genome Assembly and Annotation.</title>
        <authorList>
            <person name="Atibalentja N."/>
            <person name="Keating K."/>
            <person name="Fields C.J."/>
        </authorList>
    </citation>
    <scope>NUCLEOTIDE SEQUENCE</scope>
    <source>
        <strain evidence="1">Niue_2</strain>
        <tissue evidence="1">Leaf</tissue>
    </source>
</reference>
<proteinExistence type="predicted"/>
<keyword evidence="2" id="KW-1185">Reference proteome</keyword>
<dbReference type="Proteomes" id="UP000652761">
    <property type="component" value="Unassembled WGS sequence"/>
</dbReference>
<organism evidence="1 2">
    <name type="scientific">Colocasia esculenta</name>
    <name type="common">Wild taro</name>
    <name type="synonym">Arum esculentum</name>
    <dbReference type="NCBI Taxonomy" id="4460"/>
    <lineage>
        <taxon>Eukaryota</taxon>
        <taxon>Viridiplantae</taxon>
        <taxon>Streptophyta</taxon>
        <taxon>Embryophyta</taxon>
        <taxon>Tracheophyta</taxon>
        <taxon>Spermatophyta</taxon>
        <taxon>Magnoliopsida</taxon>
        <taxon>Liliopsida</taxon>
        <taxon>Araceae</taxon>
        <taxon>Aroideae</taxon>
        <taxon>Colocasieae</taxon>
        <taxon>Colocasia</taxon>
    </lineage>
</organism>